<evidence type="ECO:0000313" key="2">
    <source>
        <dbReference type="EMBL" id="RUP43480.1"/>
    </source>
</evidence>
<evidence type="ECO:0000259" key="1">
    <source>
        <dbReference type="PROSITE" id="PS50127"/>
    </source>
</evidence>
<organism evidence="2 3">
    <name type="scientific">Jimgerdemannia flammicorona</name>
    <dbReference type="NCBI Taxonomy" id="994334"/>
    <lineage>
        <taxon>Eukaryota</taxon>
        <taxon>Fungi</taxon>
        <taxon>Fungi incertae sedis</taxon>
        <taxon>Mucoromycota</taxon>
        <taxon>Mucoromycotina</taxon>
        <taxon>Endogonomycetes</taxon>
        <taxon>Endogonales</taxon>
        <taxon>Endogonaceae</taxon>
        <taxon>Jimgerdemannia</taxon>
    </lineage>
</organism>
<accession>A0A433CY14</accession>
<gene>
    <name evidence="2" type="ORF">BC936DRAFT_137101</name>
</gene>
<dbReference type="Gene3D" id="3.10.110.10">
    <property type="entry name" value="Ubiquitin Conjugating Enzyme"/>
    <property type="match status" value="1"/>
</dbReference>
<dbReference type="InterPro" id="IPR016135">
    <property type="entry name" value="UBQ-conjugating_enzyme/RWD"/>
</dbReference>
<dbReference type="SUPFAM" id="SSF54495">
    <property type="entry name" value="UBC-like"/>
    <property type="match status" value="1"/>
</dbReference>
<reference evidence="2 3" key="1">
    <citation type="journal article" date="2018" name="New Phytol.">
        <title>Phylogenomics of Endogonaceae and evolution of mycorrhizas within Mucoromycota.</title>
        <authorList>
            <person name="Chang Y."/>
            <person name="Desiro A."/>
            <person name="Na H."/>
            <person name="Sandor L."/>
            <person name="Lipzen A."/>
            <person name="Clum A."/>
            <person name="Barry K."/>
            <person name="Grigoriev I.V."/>
            <person name="Martin F.M."/>
            <person name="Stajich J.E."/>
            <person name="Smith M.E."/>
            <person name="Bonito G."/>
            <person name="Spatafora J.W."/>
        </authorList>
    </citation>
    <scope>NUCLEOTIDE SEQUENCE [LARGE SCALE GENOMIC DNA]</scope>
    <source>
        <strain evidence="2 3">GMNB39</strain>
    </source>
</reference>
<feature type="domain" description="UBC core" evidence="1">
    <location>
        <begin position="1"/>
        <end position="107"/>
    </location>
</feature>
<feature type="non-terminal residue" evidence="2">
    <location>
        <position position="107"/>
    </location>
</feature>
<evidence type="ECO:0000313" key="3">
    <source>
        <dbReference type="Proteomes" id="UP000268093"/>
    </source>
</evidence>
<proteinExistence type="predicted"/>
<dbReference type="Proteomes" id="UP000268093">
    <property type="component" value="Unassembled WGS sequence"/>
</dbReference>
<dbReference type="EMBL" id="RBNI01010879">
    <property type="protein sequence ID" value="RUP43480.1"/>
    <property type="molecule type" value="Genomic_DNA"/>
</dbReference>
<protein>
    <submittedName>
        <fullName evidence="2">Ubiquitin-conjugating enzyme/RWD-like protein</fullName>
    </submittedName>
</protein>
<dbReference type="Pfam" id="PF00179">
    <property type="entry name" value="UQ_con"/>
    <property type="match status" value="1"/>
</dbReference>
<name>A0A433CY14_9FUNG</name>
<dbReference type="PROSITE" id="PS50127">
    <property type="entry name" value="UBC_2"/>
    <property type="match status" value="1"/>
</dbReference>
<dbReference type="InterPro" id="IPR000608">
    <property type="entry name" value="UBC"/>
</dbReference>
<keyword evidence="3" id="KW-1185">Reference proteome</keyword>
<dbReference type="OrthoDB" id="6508832at2759"/>
<dbReference type="AlphaFoldDB" id="A0A433CY14"/>
<comment type="caution">
    <text evidence="2">The sequence shown here is derived from an EMBL/GenBank/DDBJ whole genome shotgun (WGS) entry which is preliminary data.</text>
</comment>
<sequence>MCSYGLADSEDITLSSWNGTIIGPGHTVHENRIYSLKLYCDENYPDAPPIVSFLSRINLPCVNQQNGKVRRGVEAELPLELEALVHAGNCVDGAAKVSSATVTSSSS</sequence>